<evidence type="ECO:0000313" key="2">
    <source>
        <dbReference type="Proteomes" id="UP000253490"/>
    </source>
</evidence>
<keyword evidence="2" id="KW-1185">Reference proteome</keyword>
<dbReference type="InterPro" id="IPR027417">
    <property type="entry name" value="P-loop_NTPase"/>
</dbReference>
<comment type="caution">
    <text evidence="1">The sequence shown here is derived from an EMBL/GenBank/DDBJ whole genome shotgun (WGS) entry which is preliminary data.</text>
</comment>
<name>A0A366HVY4_9FIRM</name>
<evidence type="ECO:0000313" key="1">
    <source>
        <dbReference type="EMBL" id="RBP57216.1"/>
    </source>
</evidence>
<proteinExistence type="predicted"/>
<sequence>MGGKENVLYDMMTSNFSRQFFNEAWRIKSIPDGYYTEKDGIKLMVSGKICKENERCSCAMGTVIKQFVMHLELEENQIAILDMEAGIEHFG</sequence>
<dbReference type="Proteomes" id="UP000253490">
    <property type="component" value="Unassembled WGS sequence"/>
</dbReference>
<dbReference type="Gene3D" id="3.40.50.300">
    <property type="entry name" value="P-loop containing nucleotide triphosphate hydrolases"/>
    <property type="match status" value="1"/>
</dbReference>
<organism evidence="1 2">
    <name type="scientific">Alkalibaculum bacchi</name>
    <dbReference type="NCBI Taxonomy" id="645887"/>
    <lineage>
        <taxon>Bacteria</taxon>
        <taxon>Bacillati</taxon>
        <taxon>Bacillota</taxon>
        <taxon>Clostridia</taxon>
        <taxon>Eubacteriales</taxon>
        <taxon>Eubacteriaceae</taxon>
        <taxon>Alkalibaculum</taxon>
    </lineage>
</organism>
<protein>
    <submittedName>
        <fullName evidence="1">Uncharacterized protein</fullName>
    </submittedName>
</protein>
<dbReference type="AlphaFoldDB" id="A0A366HVY4"/>
<dbReference type="EMBL" id="QNRX01000031">
    <property type="protein sequence ID" value="RBP57216.1"/>
    <property type="molecule type" value="Genomic_DNA"/>
</dbReference>
<reference evidence="1 2" key="1">
    <citation type="submission" date="2018-06" db="EMBL/GenBank/DDBJ databases">
        <title>Genomic Encyclopedia of Type Strains, Phase IV (KMG-IV): sequencing the most valuable type-strain genomes for metagenomic binning, comparative biology and taxonomic classification.</title>
        <authorList>
            <person name="Goeker M."/>
        </authorList>
    </citation>
    <scope>NUCLEOTIDE SEQUENCE [LARGE SCALE GENOMIC DNA]</scope>
    <source>
        <strain evidence="1 2">DSM 22112</strain>
    </source>
</reference>
<accession>A0A366HVY4</accession>
<gene>
    <name evidence="1" type="ORF">DES36_1318</name>
</gene>